<dbReference type="PANTHER" id="PTHR31301:SF67">
    <property type="entry name" value="LOB DOMAIN-CONTAINING PROTEIN 22"/>
    <property type="match status" value="1"/>
</dbReference>
<dbReference type="PROSITE" id="PS50891">
    <property type="entry name" value="LOB"/>
    <property type="match status" value="1"/>
</dbReference>
<dbReference type="AlphaFoldDB" id="A0A7J0FEX7"/>
<sequence>MSNNTRPNGVPHACASCKYQRRKCAPDCILAPYFPHDRQRQFLNAHKLFGVSNITKILKKLDPHKKDAAMRTIIFQSDVRASDPVGGCYRIISELHHQIEYSVVELQLILQQIAMCRAQIDQQSQIPLYDLSTLSCADSSINHNPPGMREEEYFLHENNHVVPFQDVASWAMQDTTSSSLHDKEKFVNEGGDFKQTILHMDGERLEFKFDCEETIQQSGAISKEDGAKLKEEIASFISEEDKAVIKEEITTIEDAETRDLKNTATHFSLKRWSS</sequence>
<comment type="caution">
    <text evidence="3">The sequence shown here is derived from an EMBL/GenBank/DDBJ whole genome shotgun (WGS) entry which is preliminary data.</text>
</comment>
<feature type="domain" description="LOB" evidence="2">
    <location>
        <begin position="12"/>
        <end position="113"/>
    </location>
</feature>
<reference evidence="3 4" key="1">
    <citation type="submission" date="2019-07" db="EMBL/GenBank/DDBJ databases">
        <title>De Novo Assembly of kiwifruit Actinidia rufa.</title>
        <authorList>
            <person name="Sugita-Konishi S."/>
            <person name="Sato K."/>
            <person name="Mori E."/>
            <person name="Abe Y."/>
            <person name="Kisaki G."/>
            <person name="Hamano K."/>
            <person name="Suezawa K."/>
            <person name="Otani M."/>
            <person name="Fukuda T."/>
            <person name="Manabe T."/>
            <person name="Gomi K."/>
            <person name="Tabuchi M."/>
            <person name="Akimitsu K."/>
            <person name="Kataoka I."/>
        </authorList>
    </citation>
    <scope>NUCLEOTIDE SEQUENCE [LARGE SCALE GENOMIC DNA]</scope>
    <source>
        <strain evidence="4">cv. Fuchu</strain>
    </source>
</reference>
<dbReference type="OrthoDB" id="1893065at2759"/>
<keyword evidence="4" id="KW-1185">Reference proteome</keyword>
<evidence type="ECO:0000313" key="4">
    <source>
        <dbReference type="Proteomes" id="UP000585474"/>
    </source>
</evidence>
<comment type="similarity">
    <text evidence="1">Belongs to the LOB domain-containing protein family.</text>
</comment>
<accession>A0A7J0FEX7</accession>
<dbReference type="Pfam" id="PF03195">
    <property type="entry name" value="LOB"/>
    <property type="match status" value="1"/>
</dbReference>
<evidence type="ECO:0000313" key="3">
    <source>
        <dbReference type="EMBL" id="GFY97163.1"/>
    </source>
</evidence>
<protein>
    <submittedName>
        <fullName evidence="3">LOB domain-containing protein 22</fullName>
    </submittedName>
</protein>
<dbReference type="PANTHER" id="PTHR31301">
    <property type="entry name" value="LOB DOMAIN-CONTAINING PROTEIN 4-RELATED"/>
    <property type="match status" value="1"/>
</dbReference>
<gene>
    <name evidence="3" type="ORF">Acr_11g0014690</name>
</gene>
<dbReference type="Proteomes" id="UP000585474">
    <property type="component" value="Unassembled WGS sequence"/>
</dbReference>
<evidence type="ECO:0000259" key="2">
    <source>
        <dbReference type="PROSITE" id="PS50891"/>
    </source>
</evidence>
<organism evidence="3 4">
    <name type="scientific">Actinidia rufa</name>
    <dbReference type="NCBI Taxonomy" id="165716"/>
    <lineage>
        <taxon>Eukaryota</taxon>
        <taxon>Viridiplantae</taxon>
        <taxon>Streptophyta</taxon>
        <taxon>Embryophyta</taxon>
        <taxon>Tracheophyta</taxon>
        <taxon>Spermatophyta</taxon>
        <taxon>Magnoliopsida</taxon>
        <taxon>eudicotyledons</taxon>
        <taxon>Gunneridae</taxon>
        <taxon>Pentapetalae</taxon>
        <taxon>asterids</taxon>
        <taxon>Ericales</taxon>
        <taxon>Actinidiaceae</taxon>
        <taxon>Actinidia</taxon>
    </lineage>
</organism>
<name>A0A7J0FEX7_9ERIC</name>
<evidence type="ECO:0000256" key="1">
    <source>
        <dbReference type="ARBA" id="ARBA00005474"/>
    </source>
</evidence>
<dbReference type="EMBL" id="BJWL01000011">
    <property type="protein sequence ID" value="GFY97163.1"/>
    <property type="molecule type" value="Genomic_DNA"/>
</dbReference>
<dbReference type="InterPro" id="IPR004883">
    <property type="entry name" value="LOB"/>
</dbReference>
<proteinExistence type="inferred from homology"/>